<dbReference type="Proteomes" id="UP000575480">
    <property type="component" value="Unassembled WGS sequence"/>
</dbReference>
<evidence type="ECO:0000313" key="8">
    <source>
        <dbReference type="Proteomes" id="UP000575480"/>
    </source>
</evidence>
<protein>
    <submittedName>
        <fullName evidence="1">Uncharacterized protein</fullName>
    </submittedName>
</protein>
<proteinExistence type="predicted"/>
<organism evidence="1 7">
    <name type="scientific">Marine Group I thaumarchaeote</name>
    <dbReference type="NCBI Taxonomy" id="2511932"/>
    <lineage>
        <taxon>Archaea</taxon>
        <taxon>Nitrososphaerota</taxon>
        <taxon>Marine Group I</taxon>
    </lineage>
</organism>
<comment type="caution">
    <text evidence="1">The sequence shown here is derived from an EMBL/GenBank/DDBJ whole genome shotgun (WGS) entry which is preliminary data.</text>
</comment>
<reference evidence="5 6" key="1">
    <citation type="journal article" date="2019" name="Environ. Microbiol.">
        <title>Genomics insights into ecotype formation of ammonia-oxidizing archaea in the deep ocean.</title>
        <authorList>
            <person name="Wang Y."/>
            <person name="Huang J.M."/>
            <person name="Cui G.J."/>
            <person name="Nunoura T."/>
            <person name="Takaki Y."/>
            <person name="Li W.L."/>
            <person name="Li J."/>
            <person name="Gao Z.M."/>
            <person name="Takai K."/>
            <person name="Zhang A.Q."/>
            <person name="Stepanauskas R."/>
        </authorList>
    </citation>
    <scope>NUCLEOTIDE SEQUENCE [LARGE SCALE GENOMIC DNA]</scope>
    <source>
        <strain evidence="2 8">L15a</strain>
        <strain evidence="1 7">T1L11</strain>
        <strain evidence="4 6">T1L9</strain>
        <strain evidence="3 5">T3L1</strain>
    </source>
</reference>
<evidence type="ECO:0000313" key="5">
    <source>
        <dbReference type="Proteomes" id="UP000520052"/>
    </source>
</evidence>
<dbReference type="AlphaFoldDB" id="A0A7K4MJF5"/>
<sequence length="152" mass="17290">MLVKVFGVVELNYNFATLFITHTAPDGTSTTHKVYTTKDSYYEIYFTHNWDSPRGTYLISTVMQSVEIGSISYELIHDPSYKSAEEIMAEYKSGTSQESNISVSTKENLVVQSKIPSWVKNVFGWYYLDKISEDGVISAIKYLISKNVIKLD</sequence>
<evidence type="ECO:0000313" key="3">
    <source>
        <dbReference type="EMBL" id="NWJ83630.1"/>
    </source>
</evidence>
<reference evidence="1" key="2">
    <citation type="submission" date="2020-06" db="EMBL/GenBank/DDBJ databases">
        <authorList>
            <person name="Wang Y."/>
        </authorList>
    </citation>
    <scope>NUCLEOTIDE SEQUENCE</scope>
    <source>
        <strain evidence="2">L15a</strain>
        <strain evidence="1">T1L11</strain>
        <strain evidence="4">T1L9</strain>
        <strain evidence="3">T3L1</strain>
    </source>
</reference>
<evidence type="ECO:0000313" key="4">
    <source>
        <dbReference type="EMBL" id="NWK01179.1"/>
    </source>
</evidence>
<dbReference type="EMBL" id="JACATH010000003">
    <property type="protein sequence ID" value="NWJ57004.1"/>
    <property type="molecule type" value="Genomic_DNA"/>
</dbReference>
<gene>
    <name evidence="4" type="ORF">HX840_04660</name>
    <name evidence="1" type="ORF">HX848_06915</name>
    <name evidence="3" type="ORF">HX854_02695</name>
    <name evidence="2" type="ORF">HX858_04520</name>
</gene>
<dbReference type="EMBL" id="JACATC010000003">
    <property type="protein sequence ID" value="NWJ83630.1"/>
    <property type="molecule type" value="Genomic_DNA"/>
</dbReference>
<evidence type="ECO:0000313" key="6">
    <source>
        <dbReference type="Proteomes" id="UP000547822"/>
    </source>
</evidence>
<dbReference type="Proteomes" id="UP000547822">
    <property type="component" value="Unassembled WGS sequence"/>
</dbReference>
<accession>A0A7K4MJF5</accession>
<evidence type="ECO:0000313" key="1">
    <source>
        <dbReference type="EMBL" id="NWJ29093.1"/>
    </source>
</evidence>
<dbReference type="Proteomes" id="UP000520052">
    <property type="component" value="Unassembled WGS sequence"/>
</dbReference>
<dbReference type="EMBL" id="JACATD010000005">
    <property type="protein sequence ID" value="NWK01179.1"/>
    <property type="molecule type" value="Genomic_DNA"/>
</dbReference>
<evidence type="ECO:0000313" key="2">
    <source>
        <dbReference type="EMBL" id="NWJ57004.1"/>
    </source>
</evidence>
<name>A0A7K4MJF5_9ARCH</name>
<evidence type="ECO:0000313" key="7">
    <source>
        <dbReference type="Proteomes" id="UP000563820"/>
    </source>
</evidence>
<dbReference type="Proteomes" id="UP000563820">
    <property type="component" value="Unassembled WGS sequence"/>
</dbReference>
<dbReference type="EMBL" id="JACATE010000013">
    <property type="protein sequence ID" value="NWJ29093.1"/>
    <property type="molecule type" value="Genomic_DNA"/>
</dbReference>